<evidence type="ECO:0000256" key="1">
    <source>
        <dbReference type="SAM" id="Phobius"/>
    </source>
</evidence>
<keyword evidence="1" id="KW-0812">Transmembrane</keyword>
<protein>
    <submittedName>
        <fullName evidence="2">Uncharacterized protein</fullName>
    </submittedName>
</protein>
<evidence type="ECO:0000313" key="3">
    <source>
        <dbReference type="Proteomes" id="UP000287239"/>
    </source>
</evidence>
<dbReference type="AlphaFoldDB" id="A0A429ZLW5"/>
<comment type="caution">
    <text evidence="2">The sequence shown here is derived from an EMBL/GenBank/DDBJ whole genome shotgun (WGS) entry which is preliminary data.</text>
</comment>
<feature type="transmembrane region" description="Helical" evidence="1">
    <location>
        <begin position="35"/>
        <end position="52"/>
    </location>
</feature>
<name>A0A429ZLW5_9ENTE</name>
<sequence length="60" mass="7001">MDNNLKELVKLFIIITCALIFSLIIAKVTNRTFKWWITIGVFLGSYLGSRIFKKKSHKLK</sequence>
<accession>A0A429ZLW5</accession>
<dbReference type="Proteomes" id="UP000287239">
    <property type="component" value="Unassembled WGS sequence"/>
</dbReference>
<reference evidence="2 3" key="1">
    <citation type="submission" date="2017-05" db="EMBL/GenBank/DDBJ databases">
        <title>Vagococcus spp. assemblies.</title>
        <authorList>
            <person name="Gulvik C.A."/>
        </authorList>
    </citation>
    <scope>NUCLEOTIDE SEQUENCE [LARGE SCALE GENOMIC DNA]</scope>
    <source>
        <strain evidence="2 3">NCFB 2777</strain>
    </source>
</reference>
<dbReference type="EMBL" id="NGJU01000013">
    <property type="protein sequence ID" value="RST94700.1"/>
    <property type="molecule type" value="Genomic_DNA"/>
</dbReference>
<gene>
    <name evidence="2" type="ORF">CBF35_09155</name>
</gene>
<evidence type="ECO:0000313" key="2">
    <source>
        <dbReference type="EMBL" id="RST94700.1"/>
    </source>
</evidence>
<keyword evidence="3" id="KW-1185">Reference proteome</keyword>
<keyword evidence="1" id="KW-0472">Membrane</keyword>
<organism evidence="2 3">
    <name type="scientific">Vagococcus salmoninarum</name>
    <dbReference type="NCBI Taxonomy" id="2739"/>
    <lineage>
        <taxon>Bacteria</taxon>
        <taxon>Bacillati</taxon>
        <taxon>Bacillota</taxon>
        <taxon>Bacilli</taxon>
        <taxon>Lactobacillales</taxon>
        <taxon>Enterococcaceae</taxon>
        <taxon>Vagococcus</taxon>
    </lineage>
</organism>
<feature type="transmembrane region" description="Helical" evidence="1">
    <location>
        <begin position="12"/>
        <end position="29"/>
    </location>
</feature>
<keyword evidence="1" id="KW-1133">Transmembrane helix</keyword>
<proteinExistence type="predicted"/>